<organism evidence="2 3">
    <name type="scientific">Theileria orientalis</name>
    <dbReference type="NCBI Taxonomy" id="68886"/>
    <lineage>
        <taxon>Eukaryota</taxon>
        <taxon>Sar</taxon>
        <taxon>Alveolata</taxon>
        <taxon>Apicomplexa</taxon>
        <taxon>Aconoidasida</taxon>
        <taxon>Piroplasmida</taxon>
        <taxon>Theileriidae</taxon>
        <taxon>Theileria</taxon>
    </lineage>
</organism>
<reference evidence="2" key="1">
    <citation type="submission" date="2022-07" db="EMBL/GenBank/DDBJ databases">
        <title>Evaluation of T. orientalis genome assembly methods using nanopore sequencing and analysis of variation between genomes.</title>
        <authorList>
            <person name="Yam J."/>
            <person name="Micallef M.L."/>
            <person name="Liu M."/>
            <person name="Djordjevic S.P."/>
            <person name="Bogema D.R."/>
            <person name="Jenkins C."/>
        </authorList>
    </citation>
    <scope>NUCLEOTIDE SEQUENCE</scope>
    <source>
        <strain evidence="2">Fish Creek</strain>
    </source>
</reference>
<dbReference type="EMBL" id="CP056065">
    <property type="protein sequence ID" value="UKJ87911.2"/>
    <property type="molecule type" value="Genomic_DNA"/>
</dbReference>
<feature type="region of interest" description="Disordered" evidence="1">
    <location>
        <begin position="395"/>
        <end position="435"/>
    </location>
</feature>
<evidence type="ECO:0000313" key="2">
    <source>
        <dbReference type="EMBL" id="UKJ87911.2"/>
    </source>
</evidence>
<dbReference type="Proteomes" id="UP000244803">
    <property type="component" value="Chromosome 1"/>
</dbReference>
<feature type="region of interest" description="Disordered" evidence="1">
    <location>
        <begin position="750"/>
        <end position="769"/>
    </location>
</feature>
<evidence type="ECO:0000313" key="3">
    <source>
        <dbReference type="Proteomes" id="UP000244803"/>
    </source>
</evidence>
<protein>
    <submittedName>
        <fullName evidence="2">Uncharacterized protein</fullName>
    </submittedName>
</protein>
<sequence>MKENEIALALIGRIGINNFKDKDFVESIKKCVLHPEISSSNTINLANDSKFEQEPENHGNSEKKSSFKKESLRIKTYNLKDEVPIEVQLLEHLVYLRNEPGFTKHDSLLNEDLKSRSLLIFAKNLLNELKRNSSWQSVLDDKPDNGDEYSFEGIDKLFALILMMNRLEKYLRCESTTAPMLVNNILLSFRYIFQSESSNLTVVQHPEWAIEYLSECVKKYMVIFKKAKSDIKLDCTNYFKALIPEPYCDDYGLLEEFTLVSGECSVDDIVASWCLLIAKEARLFVYSRLPFLVYDYFMENEDSRIGLTELTRMIANPRNSAVLEVSRSTFSDDKVTSVIYSLIGSIVEFAQYLRGFDAVSSYELFSDFDNNTTVPFIMIQFYSYNSAGKADGGTITNTNTSNNGTIKNLNSGHTTRSADGEANEANTGNERSDDFLSRDAGEASLESKILLCFESNVLYGCLDALLEMENTHCMSISKKLLTLESFSDSIGVRTGLNTTLYLQDDQFLSQVSNVLIEVLKLVDRRCQCLKFIESKKQYVATVVVPLVDHFIDSVKHIWNSLENVLESCTMSCMLLESATVLHEFLMKFTLSEFMADTLASLENIAQKMVGIINQYFVELYYEPFKNIHRQPLEIMAHITHKLLQMCALSSYKNYNKILRTTLSDMEKVLISTLIPSKSVDFILMDEEDVETSLNNCEYVLASMKKLVEPGEYEETMQQVQDVKVILSMETVELKTSAEYLNLLGTGRISSKNNMDENNQESQANTTNKLNKGDSFVSSIIFDDFEGDCTDDIHDSLIVSKIKQKLKIKKLTLSQTYTLIKHILYGTASDDYPLDEGEHSF</sequence>
<proteinExistence type="predicted"/>
<evidence type="ECO:0000256" key="1">
    <source>
        <dbReference type="SAM" id="MobiDB-lite"/>
    </source>
</evidence>
<name>A0A976M3X4_THEOR</name>
<feature type="region of interest" description="Disordered" evidence="1">
    <location>
        <begin position="44"/>
        <end position="65"/>
    </location>
</feature>
<accession>A0A976M3X4</accession>
<feature type="compositionally biased region" description="Low complexity" evidence="1">
    <location>
        <begin position="395"/>
        <end position="408"/>
    </location>
</feature>
<dbReference type="OrthoDB" id="361106at2759"/>
<gene>
    <name evidence="2" type="ORF">MACJ_000353</name>
</gene>
<feature type="compositionally biased region" description="Basic and acidic residues" evidence="1">
    <location>
        <begin position="49"/>
        <end position="65"/>
    </location>
</feature>
<dbReference type="AlphaFoldDB" id="A0A976M3X4"/>